<keyword evidence="12" id="KW-1185">Reference proteome</keyword>
<proteinExistence type="inferred from homology"/>
<dbReference type="AlphaFoldDB" id="A0AAE3KCF8"/>
<keyword evidence="7" id="KW-0626">Porin</keyword>
<gene>
    <name evidence="11" type="ORF">J2T57_002021</name>
</gene>
<dbReference type="RefSeq" id="WP_253477435.1">
    <property type="nucleotide sequence ID" value="NZ_JALJXV010000004.1"/>
</dbReference>
<evidence type="ECO:0000256" key="9">
    <source>
        <dbReference type="ARBA" id="ARBA00023237"/>
    </source>
</evidence>
<dbReference type="GO" id="GO:0006811">
    <property type="term" value="P:monoatomic ion transport"/>
    <property type="evidence" value="ECO:0007669"/>
    <property type="project" value="UniProtKB-KW"/>
</dbReference>
<dbReference type="EMBL" id="JALJXV010000004">
    <property type="protein sequence ID" value="MCP1674883.1"/>
    <property type="molecule type" value="Genomic_DNA"/>
</dbReference>
<dbReference type="SUPFAM" id="SSF56935">
    <property type="entry name" value="Porins"/>
    <property type="match status" value="1"/>
</dbReference>
<protein>
    <submittedName>
        <fullName evidence="11">Maltoporin</fullName>
    </submittedName>
</protein>
<evidence type="ECO:0000256" key="7">
    <source>
        <dbReference type="ARBA" id="ARBA00023114"/>
    </source>
</evidence>
<accession>A0AAE3KCF8</accession>
<dbReference type="GO" id="GO:0015288">
    <property type="term" value="F:porin activity"/>
    <property type="evidence" value="ECO:0007669"/>
    <property type="project" value="UniProtKB-KW"/>
</dbReference>
<keyword evidence="6" id="KW-0406">Ion transport</keyword>
<dbReference type="GO" id="GO:0046930">
    <property type="term" value="C:pore complex"/>
    <property type="evidence" value="ECO:0007669"/>
    <property type="project" value="UniProtKB-KW"/>
</dbReference>
<evidence type="ECO:0000256" key="2">
    <source>
        <dbReference type="ARBA" id="ARBA00007055"/>
    </source>
</evidence>
<dbReference type="Gene3D" id="2.40.170.10">
    <property type="entry name" value="Porin, LamB type"/>
    <property type="match status" value="1"/>
</dbReference>
<keyword evidence="4" id="KW-1134">Transmembrane beta strand</keyword>
<dbReference type="GO" id="GO:0015774">
    <property type="term" value="P:polysaccharide transport"/>
    <property type="evidence" value="ECO:0007669"/>
    <property type="project" value="TreeGrafter"/>
</dbReference>
<evidence type="ECO:0000256" key="3">
    <source>
        <dbReference type="ARBA" id="ARBA00022448"/>
    </source>
</evidence>
<evidence type="ECO:0000256" key="8">
    <source>
        <dbReference type="ARBA" id="ARBA00023136"/>
    </source>
</evidence>
<name>A0AAE3KCF8_9GAMM</name>
<keyword evidence="9" id="KW-0998">Cell outer membrane</keyword>
<evidence type="ECO:0000256" key="6">
    <source>
        <dbReference type="ARBA" id="ARBA00023065"/>
    </source>
</evidence>
<dbReference type="InterPro" id="IPR003192">
    <property type="entry name" value="Porin_LamB"/>
</dbReference>
<comment type="caution">
    <text evidence="11">The sequence shown here is derived from an EMBL/GenBank/DDBJ whole genome shotgun (WGS) entry which is preliminary data.</text>
</comment>
<comment type="similarity">
    <text evidence="2">Belongs to the porin LamB (TC 1.B.3) family.</text>
</comment>
<dbReference type="PANTHER" id="PTHR38762:SF1">
    <property type="entry name" value="CRYPTIC OUTER MEMBRANE PORIN BGLH-RELATED"/>
    <property type="match status" value="1"/>
</dbReference>
<dbReference type="PANTHER" id="PTHR38762">
    <property type="entry name" value="CRYPTIC OUTER MEMBRANE PORIN BGLH-RELATED"/>
    <property type="match status" value="1"/>
</dbReference>
<dbReference type="Proteomes" id="UP001205843">
    <property type="component" value="Unassembled WGS sequence"/>
</dbReference>
<keyword evidence="10" id="KW-0732">Signal</keyword>
<dbReference type="CDD" id="cd01346">
    <property type="entry name" value="Maltoporin-like"/>
    <property type="match status" value="1"/>
</dbReference>
<feature type="signal peptide" evidence="10">
    <location>
        <begin position="1"/>
        <end position="26"/>
    </location>
</feature>
<feature type="chain" id="PRO_5042195522" evidence="10">
    <location>
        <begin position="27"/>
        <end position="411"/>
    </location>
</feature>
<sequence>MTKFRKAVLPALTAASAAMVTQTALAIDFSGYLRSGVGGNSEGGAQECFALPGASSKYRLGNECETYAEIGLGTNIFEGPDGAYFRVQTRFALATDQDASYEPIVDSETGDGWWIPEAYVEAGNLFGGAFANASFWVGKRFYQRHDVHITDYFYWNNSGPGAGVQGVDLGFADLSYAYRRDTDRSFDSSTVALESHDLRLGNIAVNPGGALELGVTYARHDEDLDDLDAEDFDGDDGLLFTIQHFQDGVLGGFNKLAVQYGTGPYGAQAGAGAIGLNDDAKVLRVVEQLLFQVTDNWSGMFTAVYEDQDDVQTWYSVGIRPIYHVNQYFDLATEIGYDYVSPEEGDSRNLTKVTFAAQLSPEMAFFSRPNLRAFVTYATWNDAADEAGIANGVFDGSTDGFTYGFQAETWW</sequence>
<keyword evidence="8" id="KW-0472">Membrane</keyword>
<reference evidence="11" key="1">
    <citation type="submission" date="2022-03" db="EMBL/GenBank/DDBJ databases">
        <title>Genomic Encyclopedia of Type Strains, Phase III (KMG-III): the genomes of soil and plant-associated and newly described type strains.</title>
        <authorList>
            <person name="Whitman W."/>
        </authorList>
    </citation>
    <scope>NUCLEOTIDE SEQUENCE</scope>
    <source>
        <strain evidence="11">ANL 6-2</strain>
    </source>
</reference>
<evidence type="ECO:0000256" key="5">
    <source>
        <dbReference type="ARBA" id="ARBA00022692"/>
    </source>
</evidence>
<dbReference type="Pfam" id="PF02264">
    <property type="entry name" value="LamB"/>
    <property type="match status" value="1"/>
</dbReference>
<dbReference type="GO" id="GO:0015144">
    <property type="term" value="F:carbohydrate transmembrane transporter activity"/>
    <property type="evidence" value="ECO:0007669"/>
    <property type="project" value="TreeGrafter"/>
</dbReference>
<evidence type="ECO:0000256" key="4">
    <source>
        <dbReference type="ARBA" id="ARBA00022452"/>
    </source>
</evidence>
<evidence type="ECO:0000256" key="10">
    <source>
        <dbReference type="SAM" id="SignalP"/>
    </source>
</evidence>
<dbReference type="InterPro" id="IPR036998">
    <property type="entry name" value="Porin_LamB_sf"/>
</dbReference>
<dbReference type="InterPro" id="IPR050286">
    <property type="entry name" value="G_neg_Bact_CarbUptk_Porin"/>
</dbReference>
<organism evidence="11 12">
    <name type="scientific">Natronocella acetinitrilica</name>
    <dbReference type="NCBI Taxonomy" id="414046"/>
    <lineage>
        <taxon>Bacteria</taxon>
        <taxon>Pseudomonadati</taxon>
        <taxon>Pseudomonadota</taxon>
        <taxon>Gammaproteobacteria</taxon>
        <taxon>Chromatiales</taxon>
        <taxon>Ectothiorhodospiraceae</taxon>
        <taxon>Natronocella</taxon>
    </lineage>
</organism>
<evidence type="ECO:0000313" key="12">
    <source>
        <dbReference type="Proteomes" id="UP001205843"/>
    </source>
</evidence>
<keyword evidence="3" id="KW-0813">Transport</keyword>
<evidence type="ECO:0000256" key="1">
    <source>
        <dbReference type="ARBA" id="ARBA00004571"/>
    </source>
</evidence>
<dbReference type="GO" id="GO:0009279">
    <property type="term" value="C:cell outer membrane"/>
    <property type="evidence" value="ECO:0007669"/>
    <property type="project" value="UniProtKB-SubCell"/>
</dbReference>
<comment type="subcellular location">
    <subcellularLocation>
        <location evidence="1">Cell outer membrane</location>
        <topology evidence="1">Multi-pass membrane protein</topology>
    </subcellularLocation>
</comment>
<keyword evidence="5" id="KW-0812">Transmembrane</keyword>
<evidence type="ECO:0000313" key="11">
    <source>
        <dbReference type="EMBL" id="MCP1674883.1"/>
    </source>
</evidence>